<dbReference type="SUPFAM" id="SSF140383">
    <property type="entry name" value="BSD domain-like"/>
    <property type="match status" value="1"/>
</dbReference>
<dbReference type="InterPro" id="IPR051494">
    <property type="entry name" value="BSD_domain-containing"/>
</dbReference>
<evidence type="ECO:0000313" key="2">
    <source>
        <dbReference type="EMBL" id="KAL3288656.1"/>
    </source>
</evidence>
<name>A0ABD2PCX0_9CUCU</name>
<dbReference type="InterPro" id="IPR035925">
    <property type="entry name" value="BSD_dom_sf"/>
</dbReference>
<proteinExistence type="predicted"/>
<evidence type="ECO:0000259" key="1">
    <source>
        <dbReference type="PROSITE" id="PS50858"/>
    </source>
</evidence>
<dbReference type="PANTHER" id="PTHR16019">
    <property type="entry name" value="SYNAPSE-ASSOCIATED PROTEIN"/>
    <property type="match status" value="1"/>
</dbReference>
<protein>
    <recommendedName>
        <fullName evidence="1">BSD domain-containing protein</fullName>
    </recommendedName>
</protein>
<dbReference type="Proteomes" id="UP001516400">
    <property type="component" value="Unassembled WGS sequence"/>
</dbReference>
<dbReference type="Pfam" id="PF03909">
    <property type="entry name" value="BSD"/>
    <property type="match status" value="1"/>
</dbReference>
<dbReference type="EMBL" id="JABFTP020000185">
    <property type="protein sequence ID" value="KAL3288656.1"/>
    <property type="molecule type" value="Genomic_DNA"/>
</dbReference>
<feature type="domain" description="BSD" evidence="1">
    <location>
        <begin position="141"/>
        <end position="190"/>
    </location>
</feature>
<dbReference type="PROSITE" id="PS50858">
    <property type="entry name" value="BSD"/>
    <property type="match status" value="1"/>
</dbReference>
<reference evidence="2 3" key="1">
    <citation type="journal article" date="2021" name="BMC Biol.">
        <title>Horizontally acquired antibacterial genes associated with adaptive radiation of ladybird beetles.</title>
        <authorList>
            <person name="Li H.S."/>
            <person name="Tang X.F."/>
            <person name="Huang Y.H."/>
            <person name="Xu Z.Y."/>
            <person name="Chen M.L."/>
            <person name="Du X.Y."/>
            <person name="Qiu B.Y."/>
            <person name="Chen P.T."/>
            <person name="Zhang W."/>
            <person name="Slipinski A."/>
            <person name="Escalona H.E."/>
            <person name="Waterhouse R.M."/>
            <person name="Zwick A."/>
            <person name="Pang H."/>
        </authorList>
    </citation>
    <scope>NUCLEOTIDE SEQUENCE [LARGE SCALE GENOMIC DNA]</scope>
    <source>
        <strain evidence="2">SYSU2018</strain>
    </source>
</reference>
<evidence type="ECO:0000313" key="3">
    <source>
        <dbReference type="Proteomes" id="UP001516400"/>
    </source>
</evidence>
<accession>A0ABD2PCX0</accession>
<dbReference type="PANTHER" id="PTHR16019:SF5">
    <property type="entry name" value="BSD DOMAIN-CONTAINING PROTEIN 1"/>
    <property type="match status" value="1"/>
</dbReference>
<comment type="caution">
    <text evidence="2">The sequence shown here is derived from an EMBL/GenBank/DDBJ whole genome shotgun (WGS) entry which is preliminary data.</text>
</comment>
<sequence length="190" mass="21377">MAQSNENWLGSWFNAAKDKLKSSEVLESVRKDLEEFGGAVTKGATSVLSSTGSVLEKTLSLDSPDSTANTVKKSFSTFLDQVNTVLNPSPDDSDTEAIMIIEGSETVKLSKLQQIIYDLQMNEKTFTLEPETHLSKQYESWLEIVDDQISDDKIDKYLKSSDVLRKQHGKLVPNSVDEASFWKRYLFKKL</sequence>
<dbReference type="InterPro" id="IPR005607">
    <property type="entry name" value="BSD_dom"/>
</dbReference>
<dbReference type="Gene3D" id="1.10.3970.10">
    <property type="entry name" value="BSD domain"/>
    <property type="match status" value="1"/>
</dbReference>
<organism evidence="2 3">
    <name type="scientific">Cryptolaemus montrouzieri</name>
    <dbReference type="NCBI Taxonomy" id="559131"/>
    <lineage>
        <taxon>Eukaryota</taxon>
        <taxon>Metazoa</taxon>
        <taxon>Ecdysozoa</taxon>
        <taxon>Arthropoda</taxon>
        <taxon>Hexapoda</taxon>
        <taxon>Insecta</taxon>
        <taxon>Pterygota</taxon>
        <taxon>Neoptera</taxon>
        <taxon>Endopterygota</taxon>
        <taxon>Coleoptera</taxon>
        <taxon>Polyphaga</taxon>
        <taxon>Cucujiformia</taxon>
        <taxon>Coccinelloidea</taxon>
        <taxon>Coccinellidae</taxon>
        <taxon>Scymninae</taxon>
        <taxon>Scymnini</taxon>
        <taxon>Cryptolaemus</taxon>
    </lineage>
</organism>
<dbReference type="AlphaFoldDB" id="A0ABD2PCX0"/>
<gene>
    <name evidence="2" type="ORF">HHI36_003089</name>
</gene>
<keyword evidence="3" id="KW-1185">Reference proteome</keyword>